<evidence type="ECO:0000313" key="1">
    <source>
        <dbReference type="EMBL" id="AWK05284.1"/>
    </source>
</evidence>
<evidence type="ECO:0008006" key="3">
    <source>
        <dbReference type="Google" id="ProtNLM"/>
    </source>
</evidence>
<dbReference type="KEGG" id="fcr:HYN56_13985"/>
<keyword evidence="2" id="KW-1185">Reference proteome</keyword>
<dbReference type="EMBL" id="CP029255">
    <property type="protein sequence ID" value="AWK05284.1"/>
    <property type="molecule type" value="Genomic_DNA"/>
</dbReference>
<sequence>MNEKLNFVNDYITAFITHNFPEFSRFKIKINEDALYFHNNTNGYKHEIFVGLGELTYPDHKIVNGGFHCWVGVNFVENLLIELISKHDLHLNQLHPTIWFNEFTISNFSSIWDSFKQFKDYDLSTNKEILDKLCNHYKEIINQHFIPFWDIYSNIQYINDEIIDIVPEEEVNNYFPGMGNFKKLIIMKLCSNSNYNDYKNYLVTVAENAVIVDPVKYKPYANLFNELTEKLENL</sequence>
<proteinExistence type="predicted"/>
<organism evidence="1 2">
    <name type="scientific">Flavobacterium crocinum</name>
    <dbReference type="NCBI Taxonomy" id="2183896"/>
    <lineage>
        <taxon>Bacteria</taxon>
        <taxon>Pseudomonadati</taxon>
        <taxon>Bacteroidota</taxon>
        <taxon>Flavobacteriia</taxon>
        <taxon>Flavobacteriales</taxon>
        <taxon>Flavobacteriaceae</taxon>
        <taxon>Flavobacterium</taxon>
    </lineage>
</organism>
<accession>A0A2S1YMH4</accession>
<reference evidence="1 2" key="1">
    <citation type="submission" date="2018-05" db="EMBL/GenBank/DDBJ databases">
        <title>Genome sequencing of Flavobacterium sp. HYN0056.</title>
        <authorList>
            <person name="Yi H."/>
            <person name="Baek C."/>
        </authorList>
    </citation>
    <scope>NUCLEOTIDE SEQUENCE [LARGE SCALE GENOMIC DNA]</scope>
    <source>
        <strain evidence="1 2">HYN0056</strain>
    </source>
</reference>
<dbReference type="Proteomes" id="UP000245250">
    <property type="component" value="Chromosome"/>
</dbReference>
<evidence type="ECO:0000313" key="2">
    <source>
        <dbReference type="Proteomes" id="UP000245250"/>
    </source>
</evidence>
<dbReference type="OrthoDB" id="1374941at2"/>
<dbReference type="AlphaFoldDB" id="A0A2S1YMH4"/>
<dbReference type="RefSeq" id="WP_109192744.1">
    <property type="nucleotide sequence ID" value="NZ_CP029255.1"/>
</dbReference>
<name>A0A2S1YMH4_9FLAO</name>
<protein>
    <recommendedName>
        <fullName evidence="3">DUF4304 domain-containing protein</fullName>
    </recommendedName>
</protein>
<gene>
    <name evidence="1" type="ORF">HYN56_13985</name>
</gene>